<evidence type="ECO:0000256" key="1">
    <source>
        <dbReference type="SAM" id="SignalP"/>
    </source>
</evidence>
<feature type="signal peptide" evidence="1">
    <location>
        <begin position="1"/>
        <end position="22"/>
    </location>
</feature>
<protein>
    <submittedName>
        <fullName evidence="2">Uncharacterized protein</fullName>
    </submittedName>
</protein>
<evidence type="ECO:0000313" key="2">
    <source>
        <dbReference type="EMBL" id="MBI1620450.1"/>
    </source>
</evidence>
<dbReference type="Proteomes" id="UP000601789">
    <property type="component" value="Unassembled WGS sequence"/>
</dbReference>
<dbReference type="RefSeq" id="WP_198475803.1">
    <property type="nucleotide sequence ID" value="NZ_JADGMQ010000003.1"/>
</dbReference>
<sequence length="133" mass="15036">MKRFGGCVAALMVALSTSSAFAESAAYACASYDNTGFMLNKDKNRFERTSFHDEKFTAIENGSRLTLRVDGREEVYKCEAPWHGKPNLLQCVEEFYFMTFDKASLRFVRALAYGYIAGSSDTLHIMYGDCQKF</sequence>
<keyword evidence="1" id="KW-0732">Signal</keyword>
<gene>
    <name evidence="2" type="ORF">IOD40_07210</name>
</gene>
<reference evidence="2 3" key="1">
    <citation type="submission" date="2020-10" db="EMBL/GenBank/DDBJ databases">
        <title>Aquamicrobium zhengzhouensis sp. nov., a exopolysaccharide producing bacterium isolated from farmland soil.</title>
        <authorList>
            <person name="Wang X."/>
        </authorList>
    </citation>
    <scope>NUCLEOTIDE SEQUENCE [LARGE SCALE GENOMIC DNA]</scope>
    <source>
        <strain evidence="3">cd-1</strain>
    </source>
</reference>
<dbReference type="EMBL" id="JADGMQ010000003">
    <property type="protein sequence ID" value="MBI1620450.1"/>
    <property type="molecule type" value="Genomic_DNA"/>
</dbReference>
<keyword evidence="3" id="KW-1185">Reference proteome</keyword>
<comment type="caution">
    <text evidence="2">The sequence shown here is derived from an EMBL/GenBank/DDBJ whole genome shotgun (WGS) entry which is preliminary data.</text>
</comment>
<proteinExistence type="predicted"/>
<organism evidence="2 3">
    <name type="scientific">Aquamicrobium zhengzhouense</name>
    <dbReference type="NCBI Taxonomy" id="2781738"/>
    <lineage>
        <taxon>Bacteria</taxon>
        <taxon>Pseudomonadati</taxon>
        <taxon>Pseudomonadota</taxon>
        <taxon>Alphaproteobacteria</taxon>
        <taxon>Hyphomicrobiales</taxon>
        <taxon>Phyllobacteriaceae</taxon>
        <taxon>Aquamicrobium</taxon>
    </lineage>
</organism>
<feature type="chain" id="PRO_5047328445" evidence="1">
    <location>
        <begin position="23"/>
        <end position="133"/>
    </location>
</feature>
<evidence type="ECO:0000313" key="3">
    <source>
        <dbReference type="Proteomes" id="UP000601789"/>
    </source>
</evidence>
<accession>A0ABS0SAY6</accession>
<name>A0ABS0SAY6_9HYPH</name>